<gene>
    <name evidence="2" type="ORF">KP509_08G036700</name>
</gene>
<comment type="caution">
    <text evidence="2">The sequence shown here is derived from an EMBL/GenBank/DDBJ whole genome shotgun (WGS) entry which is preliminary data.</text>
</comment>
<evidence type="ECO:0000313" key="3">
    <source>
        <dbReference type="Proteomes" id="UP000825935"/>
    </source>
</evidence>
<feature type="region of interest" description="Disordered" evidence="1">
    <location>
        <begin position="104"/>
        <end position="129"/>
    </location>
</feature>
<dbReference type="Proteomes" id="UP000825935">
    <property type="component" value="Chromosome 8"/>
</dbReference>
<accession>A0A8T2UCC9</accession>
<sequence length="129" mass="14448">MPLAIFVQWLHFSRKTRSVNCFLSSLVGPEGKHWFKDKLEGKKSKGSSTSRSKLHEKISLSTDLLEGPEFHLLTYGDATKSIEELKVKEEQYVEVQNADRELRKKGASAGSHALDGVDVEVHDPATKEP</sequence>
<reference evidence="2" key="1">
    <citation type="submission" date="2021-08" db="EMBL/GenBank/DDBJ databases">
        <title>WGS assembly of Ceratopteris richardii.</title>
        <authorList>
            <person name="Marchant D.B."/>
            <person name="Chen G."/>
            <person name="Jenkins J."/>
            <person name="Shu S."/>
            <person name="Leebens-Mack J."/>
            <person name="Grimwood J."/>
            <person name="Schmutz J."/>
            <person name="Soltis P."/>
            <person name="Soltis D."/>
            <person name="Chen Z.-H."/>
        </authorList>
    </citation>
    <scope>NUCLEOTIDE SEQUENCE</scope>
    <source>
        <strain evidence="2">Whitten #5841</strain>
        <tissue evidence="2">Leaf</tissue>
    </source>
</reference>
<feature type="compositionally biased region" description="Basic and acidic residues" evidence="1">
    <location>
        <begin position="119"/>
        <end position="129"/>
    </location>
</feature>
<keyword evidence="3" id="KW-1185">Reference proteome</keyword>
<proteinExistence type="predicted"/>
<protein>
    <submittedName>
        <fullName evidence="2">Uncharacterized protein</fullName>
    </submittedName>
</protein>
<organism evidence="2 3">
    <name type="scientific">Ceratopteris richardii</name>
    <name type="common">Triangle waterfern</name>
    <dbReference type="NCBI Taxonomy" id="49495"/>
    <lineage>
        <taxon>Eukaryota</taxon>
        <taxon>Viridiplantae</taxon>
        <taxon>Streptophyta</taxon>
        <taxon>Embryophyta</taxon>
        <taxon>Tracheophyta</taxon>
        <taxon>Polypodiopsida</taxon>
        <taxon>Polypodiidae</taxon>
        <taxon>Polypodiales</taxon>
        <taxon>Pteridineae</taxon>
        <taxon>Pteridaceae</taxon>
        <taxon>Parkerioideae</taxon>
        <taxon>Ceratopteris</taxon>
    </lineage>
</organism>
<name>A0A8T2UCC9_CERRI</name>
<dbReference type="EMBL" id="CM035413">
    <property type="protein sequence ID" value="KAH7431215.1"/>
    <property type="molecule type" value="Genomic_DNA"/>
</dbReference>
<dbReference type="AlphaFoldDB" id="A0A8T2UCC9"/>
<evidence type="ECO:0000313" key="2">
    <source>
        <dbReference type="EMBL" id="KAH7431215.1"/>
    </source>
</evidence>
<evidence type="ECO:0000256" key="1">
    <source>
        <dbReference type="SAM" id="MobiDB-lite"/>
    </source>
</evidence>